<name>A0ABD0J2A6_9CAEN</name>
<reference evidence="1 2" key="1">
    <citation type="journal article" date="2023" name="Sci. Data">
        <title>Genome assembly of the Korean intertidal mud-creeper Batillaria attramentaria.</title>
        <authorList>
            <person name="Patra A.K."/>
            <person name="Ho P.T."/>
            <person name="Jun S."/>
            <person name="Lee S.J."/>
            <person name="Kim Y."/>
            <person name="Won Y.J."/>
        </authorList>
    </citation>
    <scope>NUCLEOTIDE SEQUENCE [LARGE SCALE GENOMIC DNA]</scope>
    <source>
        <strain evidence="1">Wonlab-2016</strain>
    </source>
</reference>
<protein>
    <submittedName>
        <fullName evidence="1">Uncharacterized protein</fullName>
    </submittedName>
</protein>
<keyword evidence="2" id="KW-1185">Reference proteome</keyword>
<proteinExistence type="predicted"/>
<evidence type="ECO:0000313" key="2">
    <source>
        <dbReference type="Proteomes" id="UP001519460"/>
    </source>
</evidence>
<evidence type="ECO:0000313" key="1">
    <source>
        <dbReference type="EMBL" id="KAK7453350.1"/>
    </source>
</evidence>
<accession>A0ABD0J2A6</accession>
<dbReference type="EMBL" id="JACVVK020000709">
    <property type="protein sequence ID" value="KAK7453350.1"/>
    <property type="molecule type" value="Genomic_DNA"/>
</dbReference>
<feature type="non-terminal residue" evidence="1">
    <location>
        <position position="1"/>
    </location>
</feature>
<comment type="caution">
    <text evidence="1">The sequence shown here is derived from an EMBL/GenBank/DDBJ whole genome shotgun (WGS) entry which is preliminary data.</text>
</comment>
<dbReference type="Proteomes" id="UP001519460">
    <property type="component" value="Unassembled WGS sequence"/>
</dbReference>
<sequence>FRKRSQQYKTADWLAADQRGSSLELFLQTRFGAAPGEGARHGTDVDQTVVLLCDSFISANP</sequence>
<organism evidence="1 2">
    <name type="scientific">Batillaria attramentaria</name>
    <dbReference type="NCBI Taxonomy" id="370345"/>
    <lineage>
        <taxon>Eukaryota</taxon>
        <taxon>Metazoa</taxon>
        <taxon>Spiralia</taxon>
        <taxon>Lophotrochozoa</taxon>
        <taxon>Mollusca</taxon>
        <taxon>Gastropoda</taxon>
        <taxon>Caenogastropoda</taxon>
        <taxon>Sorbeoconcha</taxon>
        <taxon>Cerithioidea</taxon>
        <taxon>Batillariidae</taxon>
        <taxon>Batillaria</taxon>
    </lineage>
</organism>
<dbReference type="AlphaFoldDB" id="A0ABD0J2A6"/>
<gene>
    <name evidence="1" type="ORF">BaRGS_00039641</name>
</gene>